<dbReference type="Proteomes" id="UP001055879">
    <property type="component" value="Linkage Group LG04"/>
</dbReference>
<sequence>MMQKIVSKILIEKGGWWNDDSNGHQMLMGFALFAEFYDLQDQIDIINLNRKKEGIHPSTRSVLYFPSPPISIDE</sequence>
<evidence type="ECO:0000313" key="1">
    <source>
        <dbReference type="EMBL" id="KAI3734211.1"/>
    </source>
</evidence>
<gene>
    <name evidence="1" type="ORF">L6452_13675</name>
</gene>
<organism evidence="1 2">
    <name type="scientific">Arctium lappa</name>
    <name type="common">Greater burdock</name>
    <name type="synonym">Lappa major</name>
    <dbReference type="NCBI Taxonomy" id="4217"/>
    <lineage>
        <taxon>Eukaryota</taxon>
        <taxon>Viridiplantae</taxon>
        <taxon>Streptophyta</taxon>
        <taxon>Embryophyta</taxon>
        <taxon>Tracheophyta</taxon>
        <taxon>Spermatophyta</taxon>
        <taxon>Magnoliopsida</taxon>
        <taxon>eudicotyledons</taxon>
        <taxon>Gunneridae</taxon>
        <taxon>Pentapetalae</taxon>
        <taxon>asterids</taxon>
        <taxon>campanulids</taxon>
        <taxon>Asterales</taxon>
        <taxon>Asteraceae</taxon>
        <taxon>Carduoideae</taxon>
        <taxon>Cardueae</taxon>
        <taxon>Arctiinae</taxon>
        <taxon>Arctium</taxon>
    </lineage>
</organism>
<name>A0ACB9CIW0_ARCLA</name>
<proteinExistence type="predicted"/>
<accession>A0ACB9CIW0</accession>
<evidence type="ECO:0000313" key="2">
    <source>
        <dbReference type="Proteomes" id="UP001055879"/>
    </source>
</evidence>
<protein>
    <submittedName>
        <fullName evidence="1">Uncharacterized protein</fullName>
    </submittedName>
</protein>
<reference evidence="1 2" key="2">
    <citation type="journal article" date="2022" name="Mol. Ecol. Resour.">
        <title>The genomes of chicory, endive, great burdock and yacon provide insights into Asteraceae paleo-polyploidization history and plant inulin production.</title>
        <authorList>
            <person name="Fan W."/>
            <person name="Wang S."/>
            <person name="Wang H."/>
            <person name="Wang A."/>
            <person name="Jiang F."/>
            <person name="Liu H."/>
            <person name="Zhao H."/>
            <person name="Xu D."/>
            <person name="Zhang Y."/>
        </authorList>
    </citation>
    <scope>NUCLEOTIDE SEQUENCE [LARGE SCALE GENOMIC DNA]</scope>
    <source>
        <strain evidence="2">cv. Niubang</strain>
    </source>
</reference>
<keyword evidence="2" id="KW-1185">Reference proteome</keyword>
<comment type="caution">
    <text evidence="1">The sequence shown here is derived from an EMBL/GenBank/DDBJ whole genome shotgun (WGS) entry which is preliminary data.</text>
</comment>
<reference evidence="2" key="1">
    <citation type="journal article" date="2022" name="Mol. Ecol. Resour.">
        <title>The genomes of chicory, endive, great burdock and yacon provide insights into Asteraceae palaeo-polyploidization history and plant inulin production.</title>
        <authorList>
            <person name="Fan W."/>
            <person name="Wang S."/>
            <person name="Wang H."/>
            <person name="Wang A."/>
            <person name="Jiang F."/>
            <person name="Liu H."/>
            <person name="Zhao H."/>
            <person name="Xu D."/>
            <person name="Zhang Y."/>
        </authorList>
    </citation>
    <scope>NUCLEOTIDE SEQUENCE [LARGE SCALE GENOMIC DNA]</scope>
    <source>
        <strain evidence="2">cv. Niubang</strain>
    </source>
</reference>
<dbReference type="EMBL" id="CM042050">
    <property type="protein sequence ID" value="KAI3734211.1"/>
    <property type="molecule type" value="Genomic_DNA"/>
</dbReference>